<evidence type="ECO:0000256" key="9">
    <source>
        <dbReference type="PIRSR" id="PIRSR604385-2"/>
    </source>
</evidence>
<dbReference type="AlphaFoldDB" id="A0A939EDQ4"/>
<evidence type="ECO:0000256" key="7">
    <source>
        <dbReference type="ARBA" id="ARBA00032162"/>
    </source>
</evidence>
<dbReference type="GO" id="GO:0016818">
    <property type="term" value="F:hydrolase activity, acting on acid anhydrides, in phosphorus-containing anhydrides"/>
    <property type="evidence" value="ECO:0007669"/>
    <property type="project" value="InterPro"/>
</dbReference>
<evidence type="ECO:0000256" key="8">
    <source>
        <dbReference type="ARBA" id="ARBA00032272"/>
    </source>
</evidence>
<dbReference type="Proteomes" id="UP000664096">
    <property type="component" value="Unassembled WGS sequence"/>
</dbReference>
<dbReference type="Pfam" id="PF00293">
    <property type="entry name" value="NUDIX"/>
    <property type="match status" value="1"/>
</dbReference>
<evidence type="ECO:0000256" key="6">
    <source>
        <dbReference type="ARBA" id="ARBA00022801"/>
    </source>
</evidence>
<comment type="subunit">
    <text evidence="4">Homodimer.</text>
</comment>
<dbReference type="InterPro" id="IPR004385">
    <property type="entry name" value="NDP_pyrophosphatase"/>
</dbReference>
<feature type="domain" description="Nudix hydrolase" evidence="11">
    <location>
        <begin position="45"/>
        <end position="183"/>
    </location>
</feature>
<keyword evidence="9" id="KW-0460">Magnesium</keyword>
<dbReference type="EMBL" id="JAEKJZ010000001">
    <property type="protein sequence ID" value="MBN9669714.1"/>
    <property type="molecule type" value="Genomic_DNA"/>
</dbReference>
<evidence type="ECO:0000256" key="10">
    <source>
        <dbReference type="PIRSR" id="PIRSR604385-3"/>
    </source>
</evidence>
<comment type="cofactor">
    <cofactor evidence="2 9">
        <name>Mg(2+)</name>
        <dbReference type="ChEBI" id="CHEBI:18420"/>
    </cofactor>
</comment>
<feature type="binding site" evidence="9">
    <location>
        <position position="105"/>
    </location>
    <ligand>
        <name>Mg(2+)</name>
        <dbReference type="ChEBI" id="CHEBI:18420"/>
        <label>1</label>
    </ligand>
</feature>
<dbReference type="InterPro" id="IPR000086">
    <property type="entry name" value="NUDIX_hydrolase_dom"/>
</dbReference>
<dbReference type="GO" id="GO:0019693">
    <property type="term" value="P:ribose phosphate metabolic process"/>
    <property type="evidence" value="ECO:0007669"/>
    <property type="project" value="TreeGrafter"/>
</dbReference>
<evidence type="ECO:0000256" key="1">
    <source>
        <dbReference type="ARBA" id="ARBA00000847"/>
    </source>
</evidence>
<feature type="short sequence motif" description="Nudix box" evidence="10">
    <location>
        <begin position="87"/>
        <end position="108"/>
    </location>
</feature>
<evidence type="ECO:0000313" key="13">
    <source>
        <dbReference type="Proteomes" id="UP000664096"/>
    </source>
</evidence>
<dbReference type="GO" id="GO:0046872">
    <property type="term" value="F:metal ion binding"/>
    <property type="evidence" value="ECO:0007669"/>
    <property type="project" value="UniProtKB-KW"/>
</dbReference>
<evidence type="ECO:0000313" key="12">
    <source>
        <dbReference type="EMBL" id="MBN9669714.1"/>
    </source>
</evidence>
<evidence type="ECO:0000256" key="5">
    <source>
        <dbReference type="ARBA" id="ARBA00016377"/>
    </source>
</evidence>
<dbReference type="PANTHER" id="PTHR11839">
    <property type="entry name" value="UDP/ADP-SUGAR PYROPHOSPHATASE"/>
    <property type="match status" value="1"/>
</dbReference>
<dbReference type="NCBIfam" id="TIGR00052">
    <property type="entry name" value="nudix-type nucleoside diphosphatase, YffH/AdpP family"/>
    <property type="match status" value="1"/>
</dbReference>
<dbReference type="GO" id="GO:0005829">
    <property type="term" value="C:cytosol"/>
    <property type="evidence" value="ECO:0007669"/>
    <property type="project" value="TreeGrafter"/>
</dbReference>
<dbReference type="PROSITE" id="PS51462">
    <property type="entry name" value="NUDIX"/>
    <property type="match status" value="1"/>
</dbReference>
<dbReference type="SUPFAM" id="SSF55811">
    <property type="entry name" value="Nudix"/>
    <property type="match status" value="1"/>
</dbReference>
<protein>
    <recommendedName>
        <fullName evidence="5">GDP-mannose pyrophosphatase</fullName>
    </recommendedName>
    <alternativeName>
        <fullName evidence="7">GDP-mannose hydrolase</fullName>
    </alternativeName>
    <alternativeName>
        <fullName evidence="8">GDPMK</fullName>
    </alternativeName>
</protein>
<evidence type="ECO:0000259" key="11">
    <source>
        <dbReference type="PROSITE" id="PS51462"/>
    </source>
</evidence>
<gene>
    <name evidence="12" type="ORF">JF539_05145</name>
</gene>
<sequence>MKNKDYLEVLDSTVLADEWGTLTQYRINYRRKDGIWQEQVREAYDRGHGVTCLLHDPDTDCVLLTRQFRLPVWLGGREAFVIEAPAGMLDGAGAEERMRAELIEETGFDVSNLEHLYDIYMSPGSVTEYLSFFKGTYRQADRVSDGGGAEEEGEDIEVLHVPLNEALRMIRAGEICDAKTVILLQELALSRYAG</sequence>
<comment type="caution">
    <text evidence="12">The sequence shown here is derived from an EMBL/GenBank/DDBJ whole genome shotgun (WGS) entry which is preliminary data.</text>
</comment>
<comment type="catalytic activity">
    <reaction evidence="1">
        <text>GDP-alpha-D-mannose + H2O = alpha-D-mannose 1-phosphate + GMP + 2 H(+)</text>
        <dbReference type="Rhea" id="RHEA:27978"/>
        <dbReference type="ChEBI" id="CHEBI:15377"/>
        <dbReference type="ChEBI" id="CHEBI:15378"/>
        <dbReference type="ChEBI" id="CHEBI:57527"/>
        <dbReference type="ChEBI" id="CHEBI:58115"/>
        <dbReference type="ChEBI" id="CHEBI:58409"/>
    </reaction>
</comment>
<keyword evidence="9" id="KW-0479">Metal-binding</keyword>
<dbReference type="Gene3D" id="3.90.79.10">
    <property type="entry name" value="Nucleoside Triphosphate Pyrophosphohydrolase"/>
    <property type="match status" value="1"/>
</dbReference>
<dbReference type="RefSeq" id="WP_207139256.1">
    <property type="nucleotide sequence ID" value="NZ_JAEKJZ010000001.1"/>
</dbReference>
<evidence type="ECO:0000256" key="3">
    <source>
        <dbReference type="ARBA" id="ARBA00007275"/>
    </source>
</evidence>
<feature type="binding site" evidence="9">
    <location>
        <position position="154"/>
    </location>
    <ligand>
        <name>Mg(2+)</name>
        <dbReference type="ChEBI" id="CHEBI:18420"/>
        <label>1</label>
    </ligand>
</feature>
<accession>A0A939EDQ4</accession>
<name>A0A939EDQ4_9HYPH</name>
<dbReference type="InterPro" id="IPR015797">
    <property type="entry name" value="NUDIX_hydrolase-like_dom_sf"/>
</dbReference>
<feature type="binding site" evidence="9">
    <location>
        <position position="86"/>
    </location>
    <ligand>
        <name>Mg(2+)</name>
        <dbReference type="ChEBI" id="CHEBI:18420"/>
        <label>1</label>
    </ligand>
</feature>
<dbReference type="PANTHER" id="PTHR11839:SF18">
    <property type="entry name" value="NUDIX HYDROLASE DOMAIN-CONTAINING PROTEIN"/>
    <property type="match status" value="1"/>
</dbReference>
<organism evidence="12 13">
    <name type="scientific">Roseibium aggregatum</name>
    <dbReference type="NCBI Taxonomy" id="187304"/>
    <lineage>
        <taxon>Bacteria</taxon>
        <taxon>Pseudomonadati</taxon>
        <taxon>Pseudomonadota</taxon>
        <taxon>Alphaproteobacteria</taxon>
        <taxon>Hyphomicrobiales</taxon>
        <taxon>Stappiaceae</taxon>
        <taxon>Roseibium</taxon>
    </lineage>
</organism>
<dbReference type="GO" id="GO:0006753">
    <property type="term" value="P:nucleoside phosphate metabolic process"/>
    <property type="evidence" value="ECO:0007669"/>
    <property type="project" value="TreeGrafter"/>
</dbReference>
<feature type="binding site" evidence="9">
    <location>
        <position position="101"/>
    </location>
    <ligand>
        <name>Mg(2+)</name>
        <dbReference type="ChEBI" id="CHEBI:18420"/>
        <label>1</label>
    </ligand>
</feature>
<keyword evidence="6" id="KW-0378">Hydrolase</keyword>
<evidence type="ECO:0000256" key="2">
    <source>
        <dbReference type="ARBA" id="ARBA00001946"/>
    </source>
</evidence>
<evidence type="ECO:0000256" key="4">
    <source>
        <dbReference type="ARBA" id="ARBA00011738"/>
    </source>
</evidence>
<dbReference type="CDD" id="cd24157">
    <property type="entry name" value="NUDIX_GDPMK"/>
    <property type="match status" value="1"/>
</dbReference>
<proteinExistence type="inferred from homology"/>
<reference evidence="12" key="1">
    <citation type="submission" date="2020-12" db="EMBL/GenBank/DDBJ databases">
        <title>Oil enriched cultivation method for isolating marine PHA-producing bacteria.</title>
        <authorList>
            <person name="Zheng W."/>
            <person name="Yu S."/>
            <person name="Huang Y."/>
        </authorList>
    </citation>
    <scope>NUCLEOTIDE SEQUENCE</scope>
    <source>
        <strain evidence="12">SY-2-12</strain>
    </source>
</reference>
<comment type="similarity">
    <text evidence="3">Belongs to the Nudix hydrolase family. NudK subfamily.</text>
</comment>